<sequence>MENPTICSAAFPSGEPPLRPPFRFRFRFRLRSPLRPPTPPPLRPPPQSPFPPPLPPSLAPPPLARSRDPAGTPVPDTTWPVTAHGTYARHSGCSDHPAHVLLVILGDRIPAAGYTVLGVLLPLIALPSSPLDLKMRAYEGRLSILSTSPSPRSSAERPMHRGITMEPTARDFTGRAVKSYGIRGIWYAEHHTPHLSWRASTAPLHVAASSDVALLASHLRGSSGDGQGQASAALWLLLVPAVVIFLCAPPRWRRRIVPVTGGRDVAVVCDDDDFFPSPVTNCERLPWLLQLVSGPGPSSSARRRAYHFGAGNTILLGSVPCKPLRLALQKRRSTAARCGEIYEHKTSTYLRNTRIRERHNGS</sequence>
<feature type="region of interest" description="Disordered" evidence="1">
    <location>
        <begin position="1"/>
        <end position="77"/>
    </location>
</feature>
<comment type="caution">
    <text evidence="2">The sequence shown here is derived from an EMBL/GenBank/DDBJ whole genome shotgun (WGS) entry which is preliminary data.</text>
</comment>
<evidence type="ECO:0000256" key="1">
    <source>
        <dbReference type="SAM" id="MobiDB-lite"/>
    </source>
</evidence>
<organism evidence="2 3">
    <name type="scientific">Mycena belliarum</name>
    <dbReference type="NCBI Taxonomy" id="1033014"/>
    <lineage>
        <taxon>Eukaryota</taxon>
        <taxon>Fungi</taxon>
        <taxon>Dikarya</taxon>
        <taxon>Basidiomycota</taxon>
        <taxon>Agaricomycotina</taxon>
        <taxon>Agaricomycetes</taxon>
        <taxon>Agaricomycetidae</taxon>
        <taxon>Agaricales</taxon>
        <taxon>Marasmiineae</taxon>
        <taxon>Mycenaceae</taxon>
        <taxon>Mycena</taxon>
    </lineage>
</organism>
<keyword evidence="3" id="KW-1185">Reference proteome</keyword>
<feature type="compositionally biased region" description="Basic residues" evidence="1">
    <location>
        <begin position="22"/>
        <end position="32"/>
    </location>
</feature>
<reference evidence="2" key="1">
    <citation type="submission" date="2023-03" db="EMBL/GenBank/DDBJ databases">
        <title>Massive genome expansion in bonnet fungi (Mycena s.s.) driven by repeated elements and novel gene families across ecological guilds.</title>
        <authorList>
            <consortium name="Lawrence Berkeley National Laboratory"/>
            <person name="Harder C.B."/>
            <person name="Miyauchi S."/>
            <person name="Viragh M."/>
            <person name="Kuo A."/>
            <person name="Thoen E."/>
            <person name="Andreopoulos B."/>
            <person name="Lu D."/>
            <person name="Skrede I."/>
            <person name="Drula E."/>
            <person name="Henrissat B."/>
            <person name="Morin E."/>
            <person name="Kohler A."/>
            <person name="Barry K."/>
            <person name="LaButti K."/>
            <person name="Morin E."/>
            <person name="Salamov A."/>
            <person name="Lipzen A."/>
            <person name="Mereny Z."/>
            <person name="Hegedus B."/>
            <person name="Baldrian P."/>
            <person name="Stursova M."/>
            <person name="Weitz H."/>
            <person name="Taylor A."/>
            <person name="Grigoriev I.V."/>
            <person name="Nagy L.G."/>
            <person name="Martin F."/>
            <person name="Kauserud H."/>
        </authorList>
    </citation>
    <scope>NUCLEOTIDE SEQUENCE</scope>
    <source>
        <strain evidence="2">CBHHK173m</strain>
    </source>
</reference>
<dbReference type="Proteomes" id="UP001222325">
    <property type="component" value="Unassembled WGS sequence"/>
</dbReference>
<evidence type="ECO:0000313" key="3">
    <source>
        <dbReference type="Proteomes" id="UP001222325"/>
    </source>
</evidence>
<accession>A0AAD6U1R8</accession>
<name>A0AAD6U1R8_9AGAR</name>
<dbReference type="EMBL" id="JARJCN010000034">
    <property type="protein sequence ID" value="KAJ7085376.1"/>
    <property type="molecule type" value="Genomic_DNA"/>
</dbReference>
<feature type="compositionally biased region" description="Pro residues" evidence="1">
    <location>
        <begin position="34"/>
        <end position="63"/>
    </location>
</feature>
<dbReference type="AlphaFoldDB" id="A0AAD6U1R8"/>
<gene>
    <name evidence="2" type="ORF">B0H15DRAFT_950984</name>
</gene>
<protein>
    <submittedName>
        <fullName evidence="2">Uncharacterized protein</fullName>
    </submittedName>
</protein>
<proteinExistence type="predicted"/>
<evidence type="ECO:0000313" key="2">
    <source>
        <dbReference type="EMBL" id="KAJ7085376.1"/>
    </source>
</evidence>